<protein>
    <submittedName>
        <fullName evidence="2">Uncharacterized protein</fullName>
    </submittedName>
</protein>
<dbReference type="EMBL" id="JYDP01000014">
    <property type="protein sequence ID" value="KRZ15978.1"/>
    <property type="molecule type" value="Genomic_DNA"/>
</dbReference>
<sequence>MRLQIWLSSSTGTSEPLHSSTPPCSSLSVDLLRQSCLKTVKGSRSVGALKMRSRNSERTSSGIPLKTKGRLLKIPSVPKKTPGVSNAQACSYTGRGRCPRRHKRDPRFCPSKLTAVEQQASWIPRAGDVVSKQPCFRRSTGEQWKQIYDQP</sequence>
<evidence type="ECO:0000313" key="2">
    <source>
        <dbReference type="EMBL" id="KRZ15978.1"/>
    </source>
</evidence>
<accession>A0A0V1HZD3</accession>
<name>A0A0V1HZD3_9BILA</name>
<feature type="region of interest" description="Disordered" evidence="1">
    <location>
        <begin position="47"/>
        <end position="66"/>
    </location>
</feature>
<dbReference type="OrthoDB" id="10572724at2759"/>
<dbReference type="AlphaFoldDB" id="A0A0V1HZD3"/>
<gene>
    <name evidence="2" type="ORF">T11_12469</name>
</gene>
<dbReference type="Proteomes" id="UP000055024">
    <property type="component" value="Unassembled WGS sequence"/>
</dbReference>
<keyword evidence="3" id="KW-1185">Reference proteome</keyword>
<feature type="region of interest" description="Disordered" evidence="1">
    <location>
        <begin position="1"/>
        <end position="24"/>
    </location>
</feature>
<evidence type="ECO:0000256" key="1">
    <source>
        <dbReference type="SAM" id="MobiDB-lite"/>
    </source>
</evidence>
<reference evidence="2 3" key="1">
    <citation type="submission" date="2015-01" db="EMBL/GenBank/DDBJ databases">
        <title>Evolution of Trichinella species and genotypes.</title>
        <authorList>
            <person name="Korhonen P.K."/>
            <person name="Edoardo P."/>
            <person name="Giuseppe L.R."/>
            <person name="Gasser R.B."/>
        </authorList>
    </citation>
    <scope>NUCLEOTIDE SEQUENCE [LARGE SCALE GENOMIC DNA]</scope>
    <source>
        <strain evidence="2">ISS1029</strain>
    </source>
</reference>
<proteinExistence type="predicted"/>
<comment type="caution">
    <text evidence="2">The sequence shown here is derived from an EMBL/GenBank/DDBJ whole genome shotgun (WGS) entry which is preliminary data.</text>
</comment>
<organism evidence="2 3">
    <name type="scientific">Trichinella zimbabwensis</name>
    <dbReference type="NCBI Taxonomy" id="268475"/>
    <lineage>
        <taxon>Eukaryota</taxon>
        <taxon>Metazoa</taxon>
        <taxon>Ecdysozoa</taxon>
        <taxon>Nematoda</taxon>
        <taxon>Enoplea</taxon>
        <taxon>Dorylaimia</taxon>
        <taxon>Trichinellida</taxon>
        <taxon>Trichinellidae</taxon>
        <taxon>Trichinella</taxon>
    </lineage>
</organism>
<evidence type="ECO:0000313" key="3">
    <source>
        <dbReference type="Proteomes" id="UP000055024"/>
    </source>
</evidence>